<dbReference type="Gene3D" id="3.40.190.10">
    <property type="entry name" value="Periplasmic binding protein-like II"/>
    <property type="match status" value="2"/>
</dbReference>
<protein>
    <recommendedName>
        <fullName evidence="6">Lipoprotein</fullName>
    </recommendedName>
</protein>
<dbReference type="EMBL" id="JAESWC010000018">
    <property type="protein sequence ID" value="MBL4938314.1"/>
    <property type="molecule type" value="Genomic_DNA"/>
</dbReference>
<evidence type="ECO:0000256" key="2">
    <source>
        <dbReference type="ARBA" id="ARBA00022729"/>
    </source>
</evidence>
<comment type="similarity">
    <text evidence="6">Belongs to the nlpA lipoprotein family.</text>
</comment>
<dbReference type="PROSITE" id="PS51257">
    <property type="entry name" value="PROKAR_LIPOPROTEIN"/>
    <property type="match status" value="1"/>
</dbReference>
<dbReference type="InterPro" id="IPR004872">
    <property type="entry name" value="Lipoprotein_NlpA"/>
</dbReference>
<keyword evidence="3" id="KW-0472">Membrane</keyword>
<gene>
    <name evidence="8" type="ORF">JK636_21610</name>
</gene>
<name>A0ABS1TJ00_9CLOT</name>
<organism evidence="8 9">
    <name type="scientific">Clostridium rhizosphaerae</name>
    <dbReference type="NCBI Taxonomy" id="2803861"/>
    <lineage>
        <taxon>Bacteria</taxon>
        <taxon>Bacillati</taxon>
        <taxon>Bacillota</taxon>
        <taxon>Clostridia</taxon>
        <taxon>Eubacteriales</taxon>
        <taxon>Clostridiaceae</taxon>
        <taxon>Clostridium</taxon>
    </lineage>
</organism>
<dbReference type="PANTHER" id="PTHR30429:SF0">
    <property type="entry name" value="METHIONINE-BINDING LIPOPROTEIN METQ"/>
    <property type="match status" value="1"/>
</dbReference>
<keyword evidence="2 7" id="KW-0732">Signal</keyword>
<evidence type="ECO:0000256" key="7">
    <source>
        <dbReference type="SAM" id="SignalP"/>
    </source>
</evidence>
<keyword evidence="4" id="KW-0564">Palmitate</keyword>
<comment type="caution">
    <text evidence="8">The sequence shown here is derived from an EMBL/GenBank/DDBJ whole genome shotgun (WGS) entry which is preliminary data.</text>
</comment>
<dbReference type="CDD" id="cd13597">
    <property type="entry name" value="PBP2_lipoprotein_Tp32"/>
    <property type="match status" value="1"/>
</dbReference>
<evidence type="ECO:0000256" key="3">
    <source>
        <dbReference type="ARBA" id="ARBA00023136"/>
    </source>
</evidence>
<dbReference type="PIRSF" id="PIRSF002854">
    <property type="entry name" value="MetQ"/>
    <property type="match status" value="1"/>
</dbReference>
<accession>A0ABS1TJ00</accession>
<dbReference type="PANTHER" id="PTHR30429">
    <property type="entry name" value="D-METHIONINE-BINDING LIPOPROTEIN METQ"/>
    <property type="match status" value="1"/>
</dbReference>
<dbReference type="SUPFAM" id="SSF53850">
    <property type="entry name" value="Periplasmic binding protein-like II"/>
    <property type="match status" value="1"/>
</dbReference>
<dbReference type="Proteomes" id="UP000632377">
    <property type="component" value="Unassembled WGS sequence"/>
</dbReference>
<evidence type="ECO:0000256" key="1">
    <source>
        <dbReference type="ARBA" id="ARBA00004635"/>
    </source>
</evidence>
<dbReference type="Pfam" id="PF03180">
    <property type="entry name" value="Lipoprotein_9"/>
    <property type="match status" value="1"/>
</dbReference>
<proteinExistence type="inferred from homology"/>
<evidence type="ECO:0000313" key="9">
    <source>
        <dbReference type="Proteomes" id="UP000632377"/>
    </source>
</evidence>
<evidence type="ECO:0000256" key="6">
    <source>
        <dbReference type="PIRNR" id="PIRNR002854"/>
    </source>
</evidence>
<dbReference type="RefSeq" id="WP_202751037.1">
    <property type="nucleotide sequence ID" value="NZ_JAESWC010000018.1"/>
</dbReference>
<evidence type="ECO:0000313" key="8">
    <source>
        <dbReference type="EMBL" id="MBL4938314.1"/>
    </source>
</evidence>
<feature type="chain" id="PRO_5047289618" description="Lipoprotein" evidence="7">
    <location>
        <begin position="21"/>
        <end position="276"/>
    </location>
</feature>
<sequence length="276" mass="30140">MKKSLSILLAAVLTIGLAGCGVKNNSEAANTGAASGGNEKKVIKVGATPVPHKEILEAAVPLLEKKGYKLEIREFTDYVQPNLAVNDGELDANFFQHVPYLQNMNKEKNLNLDYTVKIHIEPMGVYSHKIKDLKDLKEGSTIAVPNDATNEARALRVLETAGLIKLKSGDLVTALDITDNTKKIKVKELEAAQLPRTLDDVDAAVINTNYALEAKLNPSKDALAIESKDSPYANVLAVRKQDKDKDYIKALSEVLNSPEIKKFIEDKYNGSIVPAF</sequence>
<keyword evidence="5 6" id="KW-0449">Lipoprotein</keyword>
<keyword evidence="9" id="KW-1185">Reference proteome</keyword>
<evidence type="ECO:0000256" key="5">
    <source>
        <dbReference type="ARBA" id="ARBA00023288"/>
    </source>
</evidence>
<feature type="signal peptide" evidence="7">
    <location>
        <begin position="1"/>
        <end position="20"/>
    </location>
</feature>
<evidence type="ECO:0000256" key="4">
    <source>
        <dbReference type="ARBA" id="ARBA00023139"/>
    </source>
</evidence>
<reference evidence="8 9" key="1">
    <citation type="submission" date="2021-01" db="EMBL/GenBank/DDBJ databases">
        <title>Genome public.</title>
        <authorList>
            <person name="Liu C."/>
            <person name="Sun Q."/>
        </authorList>
    </citation>
    <scope>NUCLEOTIDE SEQUENCE [LARGE SCALE GENOMIC DNA]</scope>
    <source>
        <strain evidence="8 9">YIM B02515</strain>
    </source>
</reference>
<comment type="subcellular location">
    <subcellularLocation>
        <location evidence="1">Membrane</location>
        <topology evidence="1">Lipid-anchor</topology>
    </subcellularLocation>
</comment>